<keyword evidence="1" id="KW-0732">Signal</keyword>
<keyword evidence="4" id="KW-1185">Reference proteome</keyword>
<organism evidence="3 4">
    <name type="scientific">Roseateles asaccharophilus</name>
    <dbReference type="NCBI Taxonomy" id="582607"/>
    <lineage>
        <taxon>Bacteria</taxon>
        <taxon>Pseudomonadati</taxon>
        <taxon>Pseudomonadota</taxon>
        <taxon>Betaproteobacteria</taxon>
        <taxon>Burkholderiales</taxon>
        <taxon>Sphaerotilaceae</taxon>
        <taxon>Roseateles</taxon>
    </lineage>
</organism>
<dbReference type="Pfam" id="PF07589">
    <property type="entry name" value="PEP-CTERM"/>
    <property type="match status" value="1"/>
</dbReference>
<dbReference type="InterPro" id="IPR013424">
    <property type="entry name" value="Ice-binding_C"/>
</dbReference>
<name>A0ABU2AFE7_9BURK</name>
<feature type="signal peptide" evidence="1">
    <location>
        <begin position="1"/>
        <end position="21"/>
    </location>
</feature>
<accession>A0ABU2AFE7</accession>
<comment type="caution">
    <text evidence="3">The sequence shown here is derived from an EMBL/GenBank/DDBJ whole genome shotgun (WGS) entry which is preliminary data.</text>
</comment>
<evidence type="ECO:0000256" key="1">
    <source>
        <dbReference type="SAM" id="SignalP"/>
    </source>
</evidence>
<proteinExistence type="predicted"/>
<evidence type="ECO:0000313" key="3">
    <source>
        <dbReference type="EMBL" id="MDR7335931.1"/>
    </source>
</evidence>
<dbReference type="EMBL" id="JAVDXV010000012">
    <property type="protein sequence ID" value="MDR7335931.1"/>
    <property type="molecule type" value="Genomic_DNA"/>
</dbReference>
<gene>
    <name evidence="3" type="ORF">J2X21_005098</name>
</gene>
<sequence length="246" mass="26042">MNRLQSLLIALGLCASAAAHAVPIAGQGNWQTQLHARDLQGHAVALDSAAAVFFYDSLLDVTWLRQAGPAQTWSQAQAWADGLTVGGYSDWRLPKVVDTGLPGCARVTYTGGDCGYNVPLEAGGQYSELAYLFHATLGNQSAYSTTGTFRGFAGQGTTWGLANTGGFDGLRTDLINWSASPVVGSANYAWSYHLGLGNQMLSERGVQGQALALRNGDVLSPVPEPSALLMMSVGVVGLVLRRRIQR</sequence>
<evidence type="ECO:0000259" key="2">
    <source>
        <dbReference type="Pfam" id="PF07589"/>
    </source>
</evidence>
<reference evidence="3 4" key="1">
    <citation type="submission" date="2023-07" db="EMBL/GenBank/DDBJ databases">
        <title>Sorghum-associated microbial communities from plants grown in Nebraska, USA.</title>
        <authorList>
            <person name="Schachtman D."/>
        </authorList>
    </citation>
    <scope>NUCLEOTIDE SEQUENCE [LARGE SCALE GENOMIC DNA]</scope>
    <source>
        <strain evidence="3 4">BE316</strain>
    </source>
</reference>
<protein>
    <recommendedName>
        <fullName evidence="2">Ice-binding protein C-terminal domain-containing protein</fullName>
    </recommendedName>
</protein>
<dbReference type="RefSeq" id="WP_310332932.1">
    <property type="nucleotide sequence ID" value="NZ_JAVDXV010000012.1"/>
</dbReference>
<dbReference type="NCBIfam" id="TIGR02595">
    <property type="entry name" value="PEP_CTERM"/>
    <property type="match status" value="1"/>
</dbReference>
<dbReference type="Proteomes" id="UP001180825">
    <property type="component" value="Unassembled WGS sequence"/>
</dbReference>
<feature type="domain" description="Ice-binding protein C-terminal" evidence="2">
    <location>
        <begin position="221"/>
        <end position="243"/>
    </location>
</feature>
<evidence type="ECO:0000313" key="4">
    <source>
        <dbReference type="Proteomes" id="UP001180825"/>
    </source>
</evidence>
<feature type="chain" id="PRO_5046117699" description="Ice-binding protein C-terminal domain-containing protein" evidence="1">
    <location>
        <begin position="22"/>
        <end position="246"/>
    </location>
</feature>